<gene>
    <name evidence="1" type="ORF">OO017_05080</name>
</gene>
<evidence type="ECO:0000313" key="2">
    <source>
        <dbReference type="Proteomes" id="UP001207228"/>
    </source>
</evidence>
<reference evidence="1 2" key="1">
    <citation type="submission" date="2022-11" db="EMBL/GenBank/DDBJ databases">
        <title>The characterization of three novel Bacteroidetes species and genomic analysis of their roles in tidal elemental geochemical cycles.</title>
        <authorList>
            <person name="Ma K.-J."/>
        </authorList>
    </citation>
    <scope>NUCLEOTIDE SEQUENCE [LARGE SCALE GENOMIC DNA]</scope>
    <source>
        <strain evidence="1 2">M82</strain>
    </source>
</reference>
<evidence type="ECO:0000313" key="1">
    <source>
        <dbReference type="EMBL" id="MCX2739311.1"/>
    </source>
</evidence>
<accession>A0ABT3RCZ8</accession>
<dbReference type="InterPro" id="IPR012489">
    <property type="entry name" value="NucleaseA_inhib-like"/>
</dbReference>
<proteinExistence type="predicted"/>
<dbReference type="Gene3D" id="3.40.1460.10">
    <property type="entry name" value="Nuclease A inhibitor-like"/>
    <property type="match status" value="1"/>
</dbReference>
<protein>
    <recommendedName>
        <fullName evidence="3">Nuclease A inhibitor-like protein</fullName>
    </recommendedName>
</protein>
<dbReference type="InterPro" id="IPR036587">
    <property type="entry name" value="NucleaseA_inhib-like_sf"/>
</dbReference>
<comment type="caution">
    <text evidence="1">The sequence shown here is derived from an EMBL/GenBank/DDBJ whole genome shotgun (WGS) entry which is preliminary data.</text>
</comment>
<name>A0ABT3RCZ8_9BACT</name>
<dbReference type="SUPFAM" id="SSF82602">
    <property type="entry name" value="Nuclease A inhibitor (NuiA)"/>
    <property type="match status" value="1"/>
</dbReference>
<dbReference type="RefSeq" id="WP_266051370.1">
    <property type="nucleotide sequence ID" value="NZ_JAPFQO010000002.1"/>
</dbReference>
<organism evidence="1 2">
    <name type="scientific">Pontibacter anaerobius</name>
    <dbReference type="NCBI Taxonomy" id="2993940"/>
    <lineage>
        <taxon>Bacteria</taxon>
        <taxon>Pseudomonadati</taxon>
        <taxon>Bacteroidota</taxon>
        <taxon>Cytophagia</taxon>
        <taxon>Cytophagales</taxon>
        <taxon>Hymenobacteraceae</taxon>
        <taxon>Pontibacter</taxon>
    </lineage>
</organism>
<dbReference type="Proteomes" id="UP001207228">
    <property type="component" value="Unassembled WGS sequence"/>
</dbReference>
<evidence type="ECO:0008006" key="3">
    <source>
        <dbReference type="Google" id="ProtNLM"/>
    </source>
</evidence>
<dbReference type="Pfam" id="PF07924">
    <property type="entry name" value="NuiA"/>
    <property type="match status" value="1"/>
</dbReference>
<keyword evidence="2" id="KW-1185">Reference proteome</keyword>
<sequence>MNKEQIQKELMQAVDGLLMQSEIEAPFEFVYLELPGDKQLTPDDVVEHAGKPSGMAVKVQELDEFMQQVQGVDSDVREETPDGKAAFRHLTSTLKRLLQNVKVYSISQIGTEVYILGRAEKGKYAGLRTMVIQDEATIKEQEE</sequence>
<dbReference type="EMBL" id="JAPFQO010000002">
    <property type="protein sequence ID" value="MCX2739311.1"/>
    <property type="molecule type" value="Genomic_DNA"/>
</dbReference>